<evidence type="ECO:0000313" key="3">
    <source>
        <dbReference type="EMBL" id="RDS87735.1"/>
    </source>
</evidence>
<sequence>MTFPPTIRLAFLVAAIGFAAHAQAELFASSTSSASSAGSASSGSVSDSLSGSSDSSEEDKKISDGNYKISDVAQAPGRAGILRVKMQAEASQELIVLDLPASVIDKQGLGRGDIIRAEQRVYGYEFARADTREAFFLVLADDWHGELAPRPVASL</sequence>
<feature type="chain" id="PRO_5030681274" evidence="2">
    <location>
        <begin position="25"/>
        <end position="155"/>
    </location>
</feature>
<comment type="caution">
    <text evidence="3">The sequence shown here is derived from an EMBL/GenBank/DDBJ whole genome shotgun (WGS) entry which is preliminary data.</text>
</comment>
<gene>
    <name evidence="3" type="ORF">DL347_28835</name>
</gene>
<accession>A0A7Z6MSZ6</accession>
<dbReference type="AlphaFoldDB" id="A0A7Z6MSZ6"/>
<organism evidence="3 4">
    <name type="scientific">Pseudomonas fluorescens</name>
    <dbReference type="NCBI Taxonomy" id="294"/>
    <lineage>
        <taxon>Bacteria</taxon>
        <taxon>Pseudomonadati</taxon>
        <taxon>Pseudomonadota</taxon>
        <taxon>Gammaproteobacteria</taxon>
        <taxon>Pseudomonadales</taxon>
        <taxon>Pseudomonadaceae</taxon>
        <taxon>Pseudomonas</taxon>
    </lineage>
</organism>
<dbReference type="Proteomes" id="UP000255541">
    <property type="component" value="Unassembled WGS sequence"/>
</dbReference>
<evidence type="ECO:0000256" key="1">
    <source>
        <dbReference type="SAM" id="MobiDB-lite"/>
    </source>
</evidence>
<name>A0A7Z6MSZ6_PSEFL</name>
<proteinExistence type="predicted"/>
<feature type="compositionally biased region" description="Low complexity" evidence="1">
    <location>
        <begin position="34"/>
        <end position="54"/>
    </location>
</feature>
<evidence type="ECO:0000256" key="2">
    <source>
        <dbReference type="SAM" id="SignalP"/>
    </source>
</evidence>
<dbReference type="EMBL" id="QRBA01000022">
    <property type="protein sequence ID" value="RDS87735.1"/>
    <property type="molecule type" value="Genomic_DNA"/>
</dbReference>
<feature type="signal peptide" evidence="2">
    <location>
        <begin position="1"/>
        <end position="24"/>
    </location>
</feature>
<reference evidence="3 4" key="1">
    <citation type="submission" date="2018-07" db="EMBL/GenBank/DDBJ databases">
        <title>Draft Genome Sequence of Pseudomonas fluorescens AHK-1 associated with canker disease of kiwifruit.</title>
        <authorList>
            <person name="Wu Z."/>
        </authorList>
    </citation>
    <scope>NUCLEOTIDE SEQUENCE [LARGE SCALE GENOMIC DNA]</scope>
    <source>
        <strain evidence="3 4">AHK-1</strain>
    </source>
</reference>
<evidence type="ECO:0000313" key="4">
    <source>
        <dbReference type="Proteomes" id="UP000255541"/>
    </source>
</evidence>
<dbReference type="RefSeq" id="WP_115488737.1">
    <property type="nucleotide sequence ID" value="NZ_QRBA01000022.1"/>
</dbReference>
<feature type="region of interest" description="Disordered" evidence="1">
    <location>
        <begin position="34"/>
        <end position="68"/>
    </location>
</feature>
<keyword evidence="2" id="KW-0732">Signal</keyword>
<protein>
    <submittedName>
        <fullName evidence="3">Uncharacterized protein</fullName>
    </submittedName>
</protein>